<reference evidence="3 4" key="1">
    <citation type="submission" date="2024-02" db="EMBL/GenBank/DDBJ databases">
        <title>A draft genome for the cacao thread blight pathogen Marasmius crinis-equi.</title>
        <authorList>
            <person name="Cohen S.P."/>
            <person name="Baruah I.K."/>
            <person name="Amoako-Attah I."/>
            <person name="Bukari Y."/>
            <person name="Meinhardt L.W."/>
            <person name="Bailey B.A."/>
        </authorList>
    </citation>
    <scope>NUCLEOTIDE SEQUENCE [LARGE SCALE GENOMIC DNA]</scope>
    <source>
        <strain evidence="3 4">GH-76</strain>
    </source>
</reference>
<proteinExistence type="predicted"/>
<accession>A0ABR3EK02</accession>
<dbReference type="PROSITE" id="PS50966">
    <property type="entry name" value="ZF_SWIM"/>
    <property type="match status" value="1"/>
</dbReference>
<keyword evidence="1" id="KW-0863">Zinc-finger</keyword>
<feature type="non-terminal residue" evidence="3">
    <location>
        <position position="1"/>
    </location>
</feature>
<evidence type="ECO:0000313" key="3">
    <source>
        <dbReference type="EMBL" id="KAL0563165.1"/>
    </source>
</evidence>
<feature type="domain" description="SWIM-type" evidence="2">
    <location>
        <begin position="159"/>
        <end position="203"/>
    </location>
</feature>
<comment type="caution">
    <text evidence="3">The sequence shown here is derived from an EMBL/GenBank/DDBJ whole genome shotgun (WGS) entry which is preliminary data.</text>
</comment>
<dbReference type="EMBL" id="JBAHYK010003850">
    <property type="protein sequence ID" value="KAL0563165.1"/>
    <property type="molecule type" value="Genomic_DNA"/>
</dbReference>
<dbReference type="InterPro" id="IPR007527">
    <property type="entry name" value="Znf_SWIM"/>
</dbReference>
<keyword evidence="4" id="KW-1185">Reference proteome</keyword>
<name>A0ABR3EK02_9AGAR</name>
<dbReference type="Proteomes" id="UP001465976">
    <property type="component" value="Unassembled WGS sequence"/>
</dbReference>
<evidence type="ECO:0000313" key="4">
    <source>
        <dbReference type="Proteomes" id="UP001465976"/>
    </source>
</evidence>
<keyword evidence="1" id="KW-0479">Metal-binding</keyword>
<evidence type="ECO:0000256" key="1">
    <source>
        <dbReference type="PROSITE-ProRule" id="PRU00325"/>
    </source>
</evidence>
<keyword evidence="1" id="KW-0862">Zinc</keyword>
<organism evidence="3 4">
    <name type="scientific">Marasmius crinis-equi</name>
    <dbReference type="NCBI Taxonomy" id="585013"/>
    <lineage>
        <taxon>Eukaryota</taxon>
        <taxon>Fungi</taxon>
        <taxon>Dikarya</taxon>
        <taxon>Basidiomycota</taxon>
        <taxon>Agaricomycotina</taxon>
        <taxon>Agaricomycetes</taxon>
        <taxon>Agaricomycetidae</taxon>
        <taxon>Agaricales</taxon>
        <taxon>Marasmiineae</taxon>
        <taxon>Marasmiaceae</taxon>
        <taxon>Marasmius</taxon>
    </lineage>
</organism>
<sequence>ENQILRSGAIKDFQKMVYCVSEEEFDDLWAENEWYGKKNRWSMAWWKDHPHYKIKTNNYVKSWHCQLKAHYLGLMRKQRIDVLVHVLTQQIEPDFWHADLMVQLNFEKPRLSKVERASNSKAMEVPSTELDDMVDISVELTDKTPDIYIRSFSDSWTWYWVSVTDFKDTTGASRTAITRCECPEFESHESKCKHMFLASRYSGFAVHHFGGVETCPPLLLSPTQNQALPETVHDEKAAQIARIQGEIQTLVDLGEKLSTSADCGSRDGYIDLETQLASARHCLSDIIYARTMYTRQ</sequence>
<evidence type="ECO:0000259" key="2">
    <source>
        <dbReference type="PROSITE" id="PS50966"/>
    </source>
</evidence>
<protein>
    <recommendedName>
        <fullName evidence="2">SWIM-type domain-containing protein</fullName>
    </recommendedName>
</protein>
<gene>
    <name evidence="3" type="ORF">V5O48_018910</name>
</gene>